<reference evidence="4 6" key="2">
    <citation type="submission" date="2019-11" db="EMBL/GenBank/DDBJ databases">
        <title>Streptococcis sp. isolated from the respiratory tract of Marmot.</title>
        <authorList>
            <person name="Zhang G."/>
        </authorList>
    </citation>
    <scope>NUCLEOTIDE SEQUENCE [LARGE SCALE GENOMIC DNA]</scope>
    <source>
        <strain evidence="4">Zg-86</strain>
        <strain evidence="6">zg-86</strain>
    </source>
</reference>
<evidence type="ECO:0000256" key="2">
    <source>
        <dbReference type="PROSITE-ProRule" id="PRU00335"/>
    </source>
</evidence>
<dbReference type="AlphaFoldDB" id="A0A6I4RNN4"/>
<evidence type="ECO:0000313" key="7">
    <source>
        <dbReference type="Proteomes" id="UP000435423"/>
    </source>
</evidence>
<evidence type="ECO:0000259" key="3">
    <source>
        <dbReference type="PROSITE" id="PS50977"/>
    </source>
</evidence>
<accession>A0A6I4RNN4</accession>
<gene>
    <name evidence="4" type="ORF">GGG87_01895</name>
    <name evidence="5" type="ORF">GGH11_01895</name>
</gene>
<dbReference type="GO" id="GO:0003677">
    <property type="term" value="F:DNA binding"/>
    <property type="evidence" value="ECO:0007669"/>
    <property type="project" value="UniProtKB-UniRule"/>
</dbReference>
<dbReference type="EMBL" id="WLCG01000002">
    <property type="protein sequence ID" value="MTB63764.1"/>
    <property type="molecule type" value="Genomic_DNA"/>
</dbReference>
<keyword evidence="1 2" id="KW-0238">DNA-binding</keyword>
<dbReference type="Proteomes" id="UP000435060">
    <property type="component" value="Unassembled WGS sequence"/>
</dbReference>
<evidence type="ECO:0000256" key="1">
    <source>
        <dbReference type="ARBA" id="ARBA00023125"/>
    </source>
</evidence>
<reference evidence="5 7" key="1">
    <citation type="submission" date="2019-10" db="EMBL/GenBank/DDBJ databases">
        <title>Streptococcis sp, isolated from the respiratory tract of Marmot.</title>
        <authorList>
            <person name="Zhang G."/>
        </authorList>
    </citation>
    <scope>NUCLEOTIDE SEQUENCE [LARGE SCALE GENOMIC DNA]</scope>
    <source>
        <strain evidence="5">Zg-70</strain>
        <strain evidence="7">zg-70</strain>
    </source>
</reference>
<evidence type="ECO:0000313" key="5">
    <source>
        <dbReference type="EMBL" id="MWV55745.1"/>
    </source>
</evidence>
<proteinExistence type="predicted"/>
<feature type="domain" description="HTH tetR-type" evidence="3">
    <location>
        <begin position="9"/>
        <end position="69"/>
    </location>
</feature>
<keyword evidence="6" id="KW-1185">Reference proteome</keyword>
<organism evidence="5 7">
    <name type="scientific">Streptococcus zhangguiae</name>
    <dbReference type="NCBI Taxonomy" id="2664091"/>
    <lineage>
        <taxon>Bacteria</taxon>
        <taxon>Bacillati</taxon>
        <taxon>Bacillota</taxon>
        <taxon>Bacilli</taxon>
        <taxon>Lactobacillales</taxon>
        <taxon>Streptococcaceae</taxon>
        <taxon>Streptococcus</taxon>
    </lineage>
</organism>
<comment type="caution">
    <text evidence="5">The sequence shown here is derived from an EMBL/GenBank/DDBJ whole genome shotgun (WGS) entry which is preliminary data.</text>
</comment>
<dbReference type="Proteomes" id="UP000435423">
    <property type="component" value="Unassembled WGS sequence"/>
</dbReference>
<dbReference type="PANTHER" id="PTHR43479:SF7">
    <property type="entry name" value="TETR-FAMILY TRANSCRIPTIONAL REGULATOR"/>
    <property type="match status" value="1"/>
</dbReference>
<dbReference type="RefSeq" id="WP_154607779.1">
    <property type="nucleotide sequence ID" value="NZ_CP072115.1"/>
</dbReference>
<dbReference type="PROSITE" id="PS50977">
    <property type="entry name" value="HTH_TETR_2"/>
    <property type="match status" value="1"/>
</dbReference>
<feature type="DNA-binding region" description="H-T-H motif" evidence="2">
    <location>
        <begin position="32"/>
        <end position="51"/>
    </location>
</feature>
<dbReference type="InterPro" id="IPR009057">
    <property type="entry name" value="Homeodomain-like_sf"/>
</dbReference>
<dbReference type="InterPro" id="IPR050624">
    <property type="entry name" value="HTH-type_Tx_Regulator"/>
</dbReference>
<evidence type="ECO:0000313" key="6">
    <source>
        <dbReference type="Proteomes" id="UP000435060"/>
    </source>
</evidence>
<dbReference type="InterPro" id="IPR001647">
    <property type="entry name" value="HTH_TetR"/>
</dbReference>
<protein>
    <submittedName>
        <fullName evidence="5">TetR family transcriptional regulator</fullName>
    </submittedName>
</protein>
<name>A0A6I4RNN4_9STRE</name>
<dbReference type="Gene3D" id="1.10.357.10">
    <property type="entry name" value="Tetracycline Repressor, domain 2"/>
    <property type="match status" value="1"/>
</dbReference>
<dbReference type="EMBL" id="WUBJ01000002">
    <property type="protein sequence ID" value="MWV55745.1"/>
    <property type="molecule type" value="Genomic_DNA"/>
</dbReference>
<sequence>MKQQDLRVLKTEKNIKDSFIALLQEKTFSAITIQNILDTAVINRSTFYRHYADKFDLANHINQELVVQIKRLLEIRYRPTGSVALTIQEMNQEFQSFFEQKELFLAMLTISHEEVHLREDLLNVMISHYQENFNQEDLEAQLFASIVFTTLFYSLTHNQVLELEMVKKSMVQLMENFKKIN</sequence>
<evidence type="ECO:0000313" key="4">
    <source>
        <dbReference type="EMBL" id="MTB63764.1"/>
    </source>
</evidence>
<dbReference type="SUPFAM" id="SSF46689">
    <property type="entry name" value="Homeodomain-like"/>
    <property type="match status" value="1"/>
</dbReference>
<dbReference type="PANTHER" id="PTHR43479">
    <property type="entry name" value="ACREF/ENVCD OPERON REPRESSOR-RELATED"/>
    <property type="match status" value="1"/>
</dbReference>